<dbReference type="PANTHER" id="PTHR30136:SF34">
    <property type="entry name" value="TRANSCRIPTIONAL REGULATOR"/>
    <property type="match status" value="1"/>
</dbReference>
<dbReference type="SUPFAM" id="SSF46785">
    <property type="entry name" value="Winged helix' DNA-binding domain"/>
    <property type="match status" value="1"/>
</dbReference>
<dbReference type="InterPro" id="IPR036388">
    <property type="entry name" value="WH-like_DNA-bd_sf"/>
</dbReference>
<dbReference type="InterPro" id="IPR005471">
    <property type="entry name" value="Tscrpt_reg_IclR_N"/>
</dbReference>
<dbReference type="Pfam" id="PF09339">
    <property type="entry name" value="HTH_IclR"/>
    <property type="match status" value="1"/>
</dbReference>
<dbReference type="Gene3D" id="3.30.450.40">
    <property type="match status" value="1"/>
</dbReference>
<evidence type="ECO:0000313" key="6">
    <source>
        <dbReference type="EMBL" id="TDC78593.1"/>
    </source>
</evidence>
<dbReference type="InterPro" id="IPR012794">
    <property type="entry name" value="PcaR_PcaU"/>
</dbReference>
<feature type="non-terminal residue" evidence="6">
    <location>
        <position position="1"/>
    </location>
</feature>
<dbReference type="Pfam" id="PF01614">
    <property type="entry name" value="IclR_C"/>
    <property type="match status" value="1"/>
</dbReference>
<comment type="caution">
    <text evidence="6">The sequence shown here is derived from an EMBL/GenBank/DDBJ whole genome shotgun (WGS) entry which is preliminary data.</text>
</comment>
<dbReference type="AlphaFoldDB" id="A0A4R4TTW9"/>
<dbReference type="Proteomes" id="UP000295345">
    <property type="component" value="Unassembled WGS sequence"/>
</dbReference>
<dbReference type="EMBL" id="SMKI01000030">
    <property type="protein sequence ID" value="TDC78593.1"/>
    <property type="molecule type" value="Genomic_DNA"/>
</dbReference>
<dbReference type="InterPro" id="IPR036390">
    <property type="entry name" value="WH_DNA-bd_sf"/>
</dbReference>
<dbReference type="SUPFAM" id="SSF55781">
    <property type="entry name" value="GAF domain-like"/>
    <property type="match status" value="1"/>
</dbReference>
<evidence type="ECO:0000259" key="5">
    <source>
        <dbReference type="PROSITE" id="PS51078"/>
    </source>
</evidence>
<dbReference type="GO" id="GO:0003677">
    <property type="term" value="F:DNA binding"/>
    <property type="evidence" value="ECO:0007669"/>
    <property type="project" value="UniProtKB-KW"/>
</dbReference>
<sequence length="287" mass="30741">PPPEPAPEPAGRHAELARAAKLELGPEFVESLARGLGVLAAFDRAAGGDEGVTLSALADATGLPRATVRRSLITLEHLGYVRSDGRRFCPRPRVLELGYAHLSGLPLSRIAQPHLVRLVAATHDSASLSVLVGDEIQYAARVPTIRIMSVDITVGTRFPAHATSMGRVLLAGLPAAERAARLDRLELAPLTRHTITSRDRLRAELDRVAEAGHALVDEELEEGLRALAVPVLDRSGRVVAAVNVSMHASRRTAERAVAELLPALREAAAGIEHDLRVAGRFTRVRIP</sequence>
<evidence type="ECO:0000256" key="1">
    <source>
        <dbReference type="ARBA" id="ARBA00023015"/>
    </source>
</evidence>
<reference evidence="6 7" key="1">
    <citation type="submission" date="2019-03" db="EMBL/GenBank/DDBJ databases">
        <title>Draft genome sequences of novel Actinobacteria.</title>
        <authorList>
            <person name="Sahin N."/>
            <person name="Ay H."/>
            <person name="Saygin H."/>
        </authorList>
    </citation>
    <scope>NUCLEOTIDE SEQUENCE [LARGE SCALE GENOMIC DNA]</scope>
    <source>
        <strain evidence="6 7">DSM 41900</strain>
    </source>
</reference>
<feature type="domain" description="IclR-ED" evidence="5">
    <location>
        <begin position="93"/>
        <end position="277"/>
    </location>
</feature>
<keyword evidence="3" id="KW-0804">Transcription</keyword>
<evidence type="ECO:0000256" key="2">
    <source>
        <dbReference type="ARBA" id="ARBA00023125"/>
    </source>
</evidence>
<evidence type="ECO:0000313" key="7">
    <source>
        <dbReference type="Proteomes" id="UP000295345"/>
    </source>
</evidence>
<evidence type="ECO:0000259" key="4">
    <source>
        <dbReference type="PROSITE" id="PS51077"/>
    </source>
</evidence>
<dbReference type="GO" id="GO:0045893">
    <property type="term" value="P:positive regulation of DNA-templated transcription"/>
    <property type="evidence" value="ECO:0007669"/>
    <property type="project" value="InterPro"/>
</dbReference>
<keyword evidence="1" id="KW-0805">Transcription regulation</keyword>
<dbReference type="NCBIfam" id="TIGR02431">
    <property type="entry name" value="pcaR_pcaU"/>
    <property type="match status" value="1"/>
</dbReference>
<accession>A0A4R4TTW9</accession>
<keyword evidence="2" id="KW-0238">DNA-binding</keyword>
<dbReference type="SMART" id="SM00346">
    <property type="entry name" value="HTH_ICLR"/>
    <property type="match status" value="1"/>
</dbReference>
<dbReference type="PANTHER" id="PTHR30136">
    <property type="entry name" value="HELIX-TURN-HELIX TRANSCRIPTIONAL REGULATOR, ICLR FAMILY"/>
    <property type="match status" value="1"/>
</dbReference>
<dbReference type="PROSITE" id="PS51077">
    <property type="entry name" value="HTH_ICLR"/>
    <property type="match status" value="1"/>
</dbReference>
<dbReference type="RefSeq" id="WP_165956011.1">
    <property type="nucleotide sequence ID" value="NZ_SMKI01000030.1"/>
</dbReference>
<dbReference type="InterPro" id="IPR029016">
    <property type="entry name" value="GAF-like_dom_sf"/>
</dbReference>
<gene>
    <name evidence="6" type="ORF">E1283_04805</name>
</gene>
<proteinExistence type="predicted"/>
<name>A0A4R4TTW9_9ACTN</name>
<protein>
    <submittedName>
        <fullName evidence="6">IclR family transcriptional regulator</fullName>
    </submittedName>
</protein>
<keyword evidence="7" id="KW-1185">Reference proteome</keyword>
<dbReference type="InterPro" id="IPR014757">
    <property type="entry name" value="Tscrpt_reg_IclR_C"/>
</dbReference>
<dbReference type="GO" id="GO:0003700">
    <property type="term" value="F:DNA-binding transcription factor activity"/>
    <property type="evidence" value="ECO:0007669"/>
    <property type="project" value="TreeGrafter"/>
</dbReference>
<feature type="domain" description="HTH iclR-type" evidence="4">
    <location>
        <begin position="29"/>
        <end position="99"/>
    </location>
</feature>
<organism evidence="6 7">
    <name type="scientific">Streptomyces hainanensis</name>
    <dbReference type="NCBI Taxonomy" id="402648"/>
    <lineage>
        <taxon>Bacteria</taxon>
        <taxon>Bacillati</taxon>
        <taxon>Actinomycetota</taxon>
        <taxon>Actinomycetes</taxon>
        <taxon>Kitasatosporales</taxon>
        <taxon>Streptomycetaceae</taxon>
        <taxon>Streptomyces</taxon>
    </lineage>
</organism>
<dbReference type="GO" id="GO:0046278">
    <property type="term" value="P:3,4-dihydroxybenzoate metabolic process"/>
    <property type="evidence" value="ECO:0007669"/>
    <property type="project" value="InterPro"/>
</dbReference>
<evidence type="ECO:0000256" key="3">
    <source>
        <dbReference type="ARBA" id="ARBA00023163"/>
    </source>
</evidence>
<dbReference type="InterPro" id="IPR050707">
    <property type="entry name" value="HTH_MetabolicPath_Reg"/>
</dbReference>
<dbReference type="Gene3D" id="1.10.10.10">
    <property type="entry name" value="Winged helix-like DNA-binding domain superfamily/Winged helix DNA-binding domain"/>
    <property type="match status" value="1"/>
</dbReference>
<dbReference type="GO" id="GO:0045892">
    <property type="term" value="P:negative regulation of DNA-templated transcription"/>
    <property type="evidence" value="ECO:0007669"/>
    <property type="project" value="TreeGrafter"/>
</dbReference>
<dbReference type="PROSITE" id="PS51078">
    <property type="entry name" value="ICLR_ED"/>
    <property type="match status" value="1"/>
</dbReference>